<evidence type="ECO:0000313" key="2">
    <source>
        <dbReference type="Proteomes" id="UP000410492"/>
    </source>
</evidence>
<organism evidence="1 2">
    <name type="scientific">Callosobruchus maculatus</name>
    <name type="common">Southern cowpea weevil</name>
    <name type="synonym">Pulse bruchid</name>
    <dbReference type="NCBI Taxonomy" id="64391"/>
    <lineage>
        <taxon>Eukaryota</taxon>
        <taxon>Metazoa</taxon>
        <taxon>Ecdysozoa</taxon>
        <taxon>Arthropoda</taxon>
        <taxon>Hexapoda</taxon>
        <taxon>Insecta</taxon>
        <taxon>Pterygota</taxon>
        <taxon>Neoptera</taxon>
        <taxon>Endopterygota</taxon>
        <taxon>Coleoptera</taxon>
        <taxon>Polyphaga</taxon>
        <taxon>Cucujiformia</taxon>
        <taxon>Chrysomeloidea</taxon>
        <taxon>Chrysomelidae</taxon>
        <taxon>Bruchinae</taxon>
        <taxon>Bruchini</taxon>
        <taxon>Callosobruchus</taxon>
    </lineage>
</organism>
<reference evidence="1 2" key="1">
    <citation type="submission" date="2019-01" db="EMBL/GenBank/DDBJ databases">
        <authorList>
            <person name="Sayadi A."/>
        </authorList>
    </citation>
    <scope>NUCLEOTIDE SEQUENCE [LARGE SCALE GENOMIC DNA]</scope>
</reference>
<gene>
    <name evidence="1" type="ORF">CALMAC_LOCUS16619</name>
</gene>
<evidence type="ECO:0000313" key="1">
    <source>
        <dbReference type="EMBL" id="VEN58209.1"/>
    </source>
</evidence>
<keyword evidence="2" id="KW-1185">Reference proteome</keyword>
<dbReference type="Proteomes" id="UP000410492">
    <property type="component" value="Unassembled WGS sequence"/>
</dbReference>
<proteinExistence type="predicted"/>
<dbReference type="EMBL" id="CAACVG010011496">
    <property type="protein sequence ID" value="VEN58209.1"/>
    <property type="molecule type" value="Genomic_DNA"/>
</dbReference>
<sequence length="61" mass="6971">MFDLPTWGDHHRFFLRGFFSQIRSNKRSPATKPICTVSILILNARPRYTDASGENAAFNCP</sequence>
<name>A0A653DDC5_CALMS</name>
<protein>
    <submittedName>
        <fullName evidence="1">Uncharacterized protein</fullName>
    </submittedName>
</protein>
<dbReference type="AlphaFoldDB" id="A0A653DDC5"/>
<accession>A0A653DDC5</accession>